<keyword evidence="4" id="KW-1185">Reference proteome</keyword>
<name>A0AAD6XZW3_9AGAR</name>
<evidence type="ECO:0000256" key="1">
    <source>
        <dbReference type="SAM" id="MobiDB-lite"/>
    </source>
</evidence>
<sequence>MKNLYIAYIKPEFVVTFDDDEYVAVLELPPEGFTNTAVRFLFLARGLEAASCLPSGNFATAPATRSSSVDEAGVIAGSVVAGLAVLLLLRYKCKRRRRQSDERAAWPVPPSLAPPVGFRHSPLKGDGNASGRRRSITSDLCRTTL</sequence>
<feature type="transmembrane region" description="Helical" evidence="2">
    <location>
        <begin position="72"/>
        <end position="89"/>
    </location>
</feature>
<keyword evidence="2" id="KW-0472">Membrane</keyword>
<organism evidence="3 4">
    <name type="scientific">Mycena pura</name>
    <dbReference type="NCBI Taxonomy" id="153505"/>
    <lineage>
        <taxon>Eukaryota</taxon>
        <taxon>Fungi</taxon>
        <taxon>Dikarya</taxon>
        <taxon>Basidiomycota</taxon>
        <taxon>Agaricomycotina</taxon>
        <taxon>Agaricomycetes</taxon>
        <taxon>Agaricomycetidae</taxon>
        <taxon>Agaricales</taxon>
        <taxon>Marasmiineae</taxon>
        <taxon>Mycenaceae</taxon>
        <taxon>Mycena</taxon>
    </lineage>
</organism>
<gene>
    <name evidence="3" type="ORF">GGX14DRAFT_406086</name>
</gene>
<evidence type="ECO:0000313" key="4">
    <source>
        <dbReference type="Proteomes" id="UP001219525"/>
    </source>
</evidence>
<keyword evidence="2" id="KW-1133">Transmembrane helix</keyword>
<keyword evidence="2" id="KW-0812">Transmembrane</keyword>
<accession>A0AAD6XZW3</accession>
<proteinExistence type="predicted"/>
<comment type="caution">
    <text evidence="3">The sequence shown here is derived from an EMBL/GenBank/DDBJ whole genome shotgun (WGS) entry which is preliminary data.</text>
</comment>
<dbReference type="Proteomes" id="UP001219525">
    <property type="component" value="Unassembled WGS sequence"/>
</dbReference>
<evidence type="ECO:0000256" key="2">
    <source>
        <dbReference type="SAM" id="Phobius"/>
    </source>
</evidence>
<dbReference type="AlphaFoldDB" id="A0AAD6XZW3"/>
<reference evidence="3" key="1">
    <citation type="submission" date="2023-03" db="EMBL/GenBank/DDBJ databases">
        <title>Massive genome expansion in bonnet fungi (Mycena s.s.) driven by repeated elements and novel gene families across ecological guilds.</title>
        <authorList>
            <consortium name="Lawrence Berkeley National Laboratory"/>
            <person name="Harder C.B."/>
            <person name="Miyauchi S."/>
            <person name="Viragh M."/>
            <person name="Kuo A."/>
            <person name="Thoen E."/>
            <person name="Andreopoulos B."/>
            <person name="Lu D."/>
            <person name="Skrede I."/>
            <person name="Drula E."/>
            <person name="Henrissat B."/>
            <person name="Morin E."/>
            <person name="Kohler A."/>
            <person name="Barry K."/>
            <person name="LaButti K."/>
            <person name="Morin E."/>
            <person name="Salamov A."/>
            <person name="Lipzen A."/>
            <person name="Mereny Z."/>
            <person name="Hegedus B."/>
            <person name="Baldrian P."/>
            <person name="Stursova M."/>
            <person name="Weitz H."/>
            <person name="Taylor A."/>
            <person name="Grigoriev I.V."/>
            <person name="Nagy L.G."/>
            <person name="Martin F."/>
            <person name="Kauserud H."/>
        </authorList>
    </citation>
    <scope>NUCLEOTIDE SEQUENCE</scope>
    <source>
        <strain evidence="3">9144</strain>
    </source>
</reference>
<evidence type="ECO:0000313" key="3">
    <source>
        <dbReference type="EMBL" id="KAJ7192705.1"/>
    </source>
</evidence>
<dbReference type="EMBL" id="JARJCW010000116">
    <property type="protein sequence ID" value="KAJ7192705.1"/>
    <property type="molecule type" value="Genomic_DNA"/>
</dbReference>
<feature type="region of interest" description="Disordered" evidence="1">
    <location>
        <begin position="116"/>
        <end position="145"/>
    </location>
</feature>
<protein>
    <submittedName>
        <fullName evidence="3">Uncharacterized protein</fullName>
    </submittedName>
</protein>